<dbReference type="GeneID" id="63818244"/>
<evidence type="ECO:0000313" key="2">
    <source>
        <dbReference type="Proteomes" id="UP000076871"/>
    </source>
</evidence>
<dbReference type="Proteomes" id="UP000076871">
    <property type="component" value="Unassembled WGS sequence"/>
</dbReference>
<proteinExistence type="predicted"/>
<keyword evidence="2" id="KW-1185">Reference proteome</keyword>
<protein>
    <submittedName>
        <fullName evidence="1">Uncharacterized protein</fullName>
    </submittedName>
</protein>
<organism evidence="1 2">
    <name type="scientific">Laetiporus sulphureus 93-53</name>
    <dbReference type="NCBI Taxonomy" id="1314785"/>
    <lineage>
        <taxon>Eukaryota</taxon>
        <taxon>Fungi</taxon>
        <taxon>Dikarya</taxon>
        <taxon>Basidiomycota</taxon>
        <taxon>Agaricomycotina</taxon>
        <taxon>Agaricomycetes</taxon>
        <taxon>Polyporales</taxon>
        <taxon>Laetiporus</taxon>
    </lineage>
</organism>
<dbReference type="AlphaFoldDB" id="A0A165EPR6"/>
<name>A0A165EPR6_9APHY</name>
<gene>
    <name evidence="1" type="ORF">LAESUDRAFT_112945</name>
</gene>
<dbReference type="EMBL" id="KV427619">
    <property type="protein sequence ID" value="KZT07507.1"/>
    <property type="molecule type" value="Genomic_DNA"/>
</dbReference>
<dbReference type="Pfam" id="PF20174">
    <property type="entry name" value="DUF6540"/>
    <property type="match status" value="1"/>
</dbReference>
<dbReference type="InterPro" id="IPR046670">
    <property type="entry name" value="DUF6540"/>
</dbReference>
<sequence length="158" mass="18420">MNFNKVYVIQFWRSANFDPKIPLHWEVAIETSPKVGERRFGRVFNIVGFPGNFAFEMLDNVEFTKPPPFAGLMTVGIIKSNDIDKMTNVIQKVDIVEDDHWNCQNWTHAVLRKCKAEGLGIFYEGSFKHLQSMMRESWNRWDLGNEEPYDPRNETSSS</sequence>
<evidence type="ECO:0000313" key="1">
    <source>
        <dbReference type="EMBL" id="KZT07507.1"/>
    </source>
</evidence>
<reference evidence="1 2" key="1">
    <citation type="journal article" date="2016" name="Mol. Biol. Evol.">
        <title>Comparative Genomics of Early-Diverging Mushroom-Forming Fungi Provides Insights into the Origins of Lignocellulose Decay Capabilities.</title>
        <authorList>
            <person name="Nagy L.G."/>
            <person name="Riley R."/>
            <person name="Tritt A."/>
            <person name="Adam C."/>
            <person name="Daum C."/>
            <person name="Floudas D."/>
            <person name="Sun H."/>
            <person name="Yadav J.S."/>
            <person name="Pangilinan J."/>
            <person name="Larsson K.H."/>
            <person name="Matsuura K."/>
            <person name="Barry K."/>
            <person name="Labutti K."/>
            <person name="Kuo R."/>
            <person name="Ohm R.A."/>
            <person name="Bhattacharya S.S."/>
            <person name="Shirouzu T."/>
            <person name="Yoshinaga Y."/>
            <person name="Martin F.M."/>
            <person name="Grigoriev I.V."/>
            <person name="Hibbett D.S."/>
        </authorList>
    </citation>
    <scope>NUCLEOTIDE SEQUENCE [LARGE SCALE GENOMIC DNA]</scope>
    <source>
        <strain evidence="1 2">93-53</strain>
    </source>
</reference>
<accession>A0A165EPR6</accession>
<dbReference type="RefSeq" id="XP_040765247.1">
    <property type="nucleotide sequence ID" value="XM_040901212.1"/>
</dbReference>
<dbReference type="InParanoid" id="A0A165EPR6"/>